<dbReference type="InterPro" id="IPR002881">
    <property type="entry name" value="DUF58"/>
</dbReference>
<dbReference type="EMBL" id="AP026801">
    <property type="protein sequence ID" value="BDR55687.1"/>
    <property type="molecule type" value="Genomic_DNA"/>
</dbReference>
<dbReference type="AlphaFoldDB" id="A0AAU9CNZ6"/>
<name>A0AAU9CNZ6_9LACO</name>
<dbReference type="Pfam" id="PF01882">
    <property type="entry name" value="DUF58"/>
    <property type="match status" value="1"/>
</dbReference>
<keyword evidence="4" id="KW-1185">Reference proteome</keyword>
<keyword evidence="1" id="KW-0472">Membrane</keyword>
<proteinExistence type="predicted"/>
<evidence type="ECO:0000259" key="2">
    <source>
        <dbReference type="Pfam" id="PF01882"/>
    </source>
</evidence>
<dbReference type="Proteomes" id="UP001321804">
    <property type="component" value="Chromosome"/>
</dbReference>
<keyword evidence="1" id="KW-1133">Transmembrane helix</keyword>
<feature type="domain" description="DUF58" evidence="2">
    <location>
        <begin position="197"/>
        <end position="235"/>
    </location>
</feature>
<dbReference type="PANTHER" id="PTHR34351:SF2">
    <property type="entry name" value="DUF58 DOMAIN-CONTAINING PROTEIN"/>
    <property type="match status" value="1"/>
</dbReference>
<feature type="transmembrane region" description="Helical" evidence="1">
    <location>
        <begin position="34"/>
        <end position="53"/>
    </location>
</feature>
<sequence>MRQKLITYIHNIATISVILLFLVFGWVFNNQTGWGIFYTFLFFLLFEAIQIIFPLHSLKTSFHEQFVRAEDDTEFLRVNIKGKQFLWFPRFTAQIYQKGNLCGEGKISSHNFKGRTSLKIYLYSIERGFYPSNTLVFLSNDYFLMWEKSRVLNQQTNLYVMPHKFKKEGLLIALAVEKIIKIPKQAASLDSYEFKRYRDYQGTDSIKSIDWKKTAKSSKLIVRENYPEQEPRNILIFWGENNVAFEYAVALFYSMYEEINQTAFEEFYLLGETSFHGPQIEKKWMAFLDPFEDFEQTNLLSSIKDRNVFLFSADDSPLQNQTISFLKQHNEVVRLSLKNYKQLSIISEHWTENINLGGQDER</sequence>
<reference evidence="3 4" key="1">
    <citation type="journal article" date="2023" name="Microbiol. Spectr.">
        <title>Symbiosis of Carpenter Bees with Uncharacterized Lactic Acid Bacteria Showing NAD Auxotrophy.</title>
        <authorList>
            <person name="Kawasaki S."/>
            <person name="Ozawa K."/>
            <person name="Mori T."/>
            <person name="Yamamoto A."/>
            <person name="Ito M."/>
            <person name="Ohkuma M."/>
            <person name="Sakamoto M."/>
            <person name="Matsutani M."/>
        </authorList>
    </citation>
    <scope>NUCLEOTIDE SEQUENCE [LARGE SCALE GENOMIC DNA]</scope>
    <source>
        <strain evidence="3 4">KimC2</strain>
    </source>
</reference>
<evidence type="ECO:0000313" key="3">
    <source>
        <dbReference type="EMBL" id="BDR55687.1"/>
    </source>
</evidence>
<dbReference type="RefSeq" id="WP_317697193.1">
    <property type="nucleotide sequence ID" value="NZ_AP026801.1"/>
</dbReference>
<organism evidence="3 4">
    <name type="scientific">Xylocopilactobacillus apis</name>
    <dbReference type="NCBI Taxonomy" id="2932183"/>
    <lineage>
        <taxon>Bacteria</taxon>
        <taxon>Bacillati</taxon>
        <taxon>Bacillota</taxon>
        <taxon>Bacilli</taxon>
        <taxon>Lactobacillales</taxon>
        <taxon>Lactobacillaceae</taxon>
        <taxon>Xylocopilactobacillus</taxon>
    </lineage>
</organism>
<protein>
    <recommendedName>
        <fullName evidence="2">DUF58 domain-containing protein</fullName>
    </recommendedName>
</protein>
<evidence type="ECO:0000313" key="4">
    <source>
        <dbReference type="Proteomes" id="UP001321804"/>
    </source>
</evidence>
<accession>A0AAU9CNZ6</accession>
<dbReference type="KEGG" id="xak:KIMC2_02490"/>
<keyword evidence="1" id="KW-0812">Transmembrane</keyword>
<dbReference type="PANTHER" id="PTHR34351">
    <property type="entry name" value="SLR1927 PROTEIN-RELATED"/>
    <property type="match status" value="1"/>
</dbReference>
<evidence type="ECO:0000256" key="1">
    <source>
        <dbReference type="SAM" id="Phobius"/>
    </source>
</evidence>
<gene>
    <name evidence="3" type="ORF">KIMC2_02490</name>
</gene>
<feature type="transmembrane region" description="Helical" evidence="1">
    <location>
        <begin position="7"/>
        <end position="28"/>
    </location>
</feature>